<evidence type="ECO:0000313" key="2">
    <source>
        <dbReference type="EMBL" id="CAI2183734.1"/>
    </source>
</evidence>
<gene>
    <name evidence="2" type="ORF">FWILDA_LOCUS11225</name>
</gene>
<comment type="caution">
    <text evidence="2">The sequence shown here is derived from an EMBL/GenBank/DDBJ whole genome shotgun (WGS) entry which is preliminary data.</text>
</comment>
<proteinExistence type="predicted"/>
<feature type="region of interest" description="Disordered" evidence="1">
    <location>
        <begin position="23"/>
        <end position="44"/>
    </location>
</feature>
<keyword evidence="3" id="KW-1185">Reference proteome</keyword>
<dbReference type="Proteomes" id="UP001153678">
    <property type="component" value="Unassembled WGS sequence"/>
</dbReference>
<reference evidence="2" key="1">
    <citation type="submission" date="2022-08" db="EMBL/GenBank/DDBJ databases">
        <authorList>
            <person name="Kallberg Y."/>
            <person name="Tangrot J."/>
            <person name="Rosling A."/>
        </authorList>
    </citation>
    <scope>NUCLEOTIDE SEQUENCE</scope>
    <source>
        <strain evidence="2">Wild A</strain>
    </source>
</reference>
<sequence>MQFANCKQQNIFIINIVKDKFMSDKGSRSSKVGKDDKGSKDHPKIPRDMFVILLQDKLQDANPG</sequence>
<dbReference type="EMBL" id="CAMKVN010003111">
    <property type="protein sequence ID" value="CAI2183734.1"/>
    <property type="molecule type" value="Genomic_DNA"/>
</dbReference>
<evidence type="ECO:0000313" key="3">
    <source>
        <dbReference type="Proteomes" id="UP001153678"/>
    </source>
</evidence>
<name>A0A9W4WW89_9GLOM</name>
<organism evidence="2 3">
    <name type="scientific">Funneliformis geosporum</name>
    <dbReference type="NCBI Taxonomy" id="1117311"/>
    <lineage>
        <taxon>Eukaryota</taxon>
        <taxon>Fungi</taxon>
        <taxon>Fungi incertae sedis</taxon>
        <taxon>Mucoromycota</taxon>
        <taxon>Glomeromycotina</taxon>
        <taxon>Glomeromycetes</taxon>
        <taxon>Glomerales</taxon>
        <taxon>Glomeraceae</taxon>
        <taxon>Funneliformis</taxon>
    </lineage>
</organism>
<protein>
    <submittedName>
        <fullName evidence="2">17535_t:CDS:1</fullName>
    </submittedName>
</protein>
<dbReference type="AlphaFoldDB" id="A0A9W4WW89"/>
<evidence type="ECO:0000256" key="1">
    <source>
        <dbReference type="SAM" id="MobiDB-lite"/>
    </source>
</evidence>
<accession>A0A9W4WW89</accession>